<sequence length="156" mass="16258">MSTKKTGVDQQLIRELATILNDTNLTEIEVEQDDLRIRVAKQGAVAVQSYAAPAPAPAPAPAAPAPAAAEEAKKSPADSKNAVPSPMVGTAYKSPAPGANAFIEVGQSVKEGQTLLIIEAMKTMNQIPAPRSGTVTAILFEDAQPVEFGEPLVVIE</sequence>
<dbReference type="Gene3D" id="2.40.50.100">
    <property type="match status" value="1"/>
</dbReference>
<feature type="compositionally biased region" description="Pro residues" evidence="10">
    <location>
        <begin position="54"/>
        <end position="64"/>
    </location>
</feature>
<evidence type="ECO:0000256" key="1">
    <source>
        <dbReference type="ARBA" id="ARBA00003761"/>
    </source>
</evidence>
<dbReference type="EMBL" id="JAWLIP010000013">
    <property type="protein sequence ID" value="MDV6228858.1"/>
    <property type="molecule type" value="Genomic_DNA"/>
</dbReference>
<keyword evidence="13" id="KW-1185">Reference proteome</keyword>
<dbReference type="PANTHER" id="PTHR45266">
    <property type="entry name" value="OXALOACETATE DECARBOXYLASE ALPHA CHAIN"/>
    <property type="match status" value="1"/>
</dbReference>
<accession>A0ABU4ARJ7</accession>
<evidence type="ECO:0000256" key="9">
    <source>
        <dbReference type="RuleBase" id="RU364072"/>
    </source>
</evidence>
<protein>
    <recommendedName>
        <fullName evidence="3 9">Biotin carboxyl carrier protein of acetyl-CoA carboxylase</fullName>
    </recommendedName>
</protein>
<feature type="domain" description="Lipoyl-binding" evidence="11">
    <location>
        <begin position="80"/>
        <end position="156"/>
    </location>
</feature>
<keyword evidence="7 9" id="KW-0275">Fatty acid biosynthesis</keyword>
<dbReference type="GO" id="GO:0003989">
    <property type="term" value="F:acetyl-CoA carboxylase activity"/>
    <property type="evidence" value="ECO:0007669"/>
    <property type="project" value="UniProtKB-EC"/>
</dbReference>
<dbReference type="PRINTS" id="PR01071">
    <property type="entry name" value="ACOABIOTINCC"/>
</dbReference>
<feature type="region of interest" description="Disordered" evidence="10">
    <location>
        <begin position="51"/>
        <end position="89"/>
    </location>
</feature>
<evidence type="ECO:0000313" key="13">
    <source>
        <dbReference type="Proteomes" id="UP001185659"/>
    </source>
</evidence>
<dbReference type="InterPro" id="IPR001882">
    <property type="entry name" value="Biotin_BS"/>
</dbReference>
<comment type="caution">
    <text evidence="12">The sequence shown here is derived from an EMBL/GenBank/DDBJ whole genome shotgun (WGS) entry which is preliminary data.</text>
</comment>
<organism evidence="12 13">
    <name type="scientific">Nitratireductor aquimarinus</name>
    <dbReference type="NCBI Taxonomy" id="889300"/>
    <lineage>
        <taxon>Bacteria</taxon>
        <taxon>Pseudomonadati</taxon>
        <taxon>Pseudomonadota</taxon>
        <taxon>Alphaproteobacteria</taxon>
        <taxon>Hyphomicrobiales</taxon>
        <taxon>Phyllobacteriaceae</taxon>
        <taxon>Nitratireductor</taxon>
    </lineage>
</organism>
<dbReference type="InterPro" id="IPR011053">
    <property type="entry name" value="Single_hybrid_motif"/>
</dbReference>
<evidence type="ECO:0000256" key="7">
    <source>
        <dbReference type="ARBA" id="ARBA00023160"/>
    </source>
</evidence>
<dbReference type="PROSITE" id="PS00188">
    <property type="entry name" value="BIOTIN"/>
    <property type="match status" value="1"/>
</dbReference>
<evidence type="ECO:0000256" key="3">
    <source>
        <dbReference type="ARBA" id="ARBA00017562"/>
    </source>
</evidence>
<evidence type="ECO:0000256" key="8">
    <source>
        <dbReference type="ARBA" id="ARBA00023267"/>
    </source>
</evidence>
<comment type="pathway">
    <text evidence="2 9">Lipid metabolism; fatty acid biosynthesis.</text>
</comment>
<dbReference type="InterPro" id="IPR000089">
    <property type="entry name" value="Biotin_lipoyl"/>
</dbReference>
<dbReference type="InterPro" id="IPR050709">
    <property type="entry name" value="Biotin_Carboxyl_Carrier/Decarb"/>
</dbReference>
<evidence type="ECO:0000256" key="6">
    <source>
        <dbReference type="ARBA" id="ARBA00023098"/>
    </source>
</evidence>
<dbReference type="Pfam" id="PF00364">
    <property type="entry name" value="Biotin_lipoyl"/>
    <property type="match status" value="1"/>
</dbReference>
<evidence type="ECO:0000256" key="2">
    <source>
        <dbReference type="ARBA" id="ARBA00005194"/>
    </source>
</evidence>
<evidence type="ECO:0000256" key="5">
    <source>
        <dbReference type="ARBA" id="ARBA00022832"/>
    </source>
</evidence>
<name>A0ABU4ARJ7_9HYPH</name>
<gene>
    <name evidence="12" type="primary">accB</name>
    <name evidence="12" type="ORF">R2G56_21430</name>
</gene>
<keyword evidence="6 9" id="KW-0443">Lipid metabolism</keyword>
<dbReference type="RefSeq" id="WP_113155330.1">
    <property type="nucleotide sequence ID" value="NZ_JAEKJX010000007.1"/>
</dbReference>
<evidence type="ECO:0000256" key="10">
    <source>
        <dbReference type="SAM" id="MobiDB-lite"/>
    </source>
</evidence>
<keyword evidence="4 9" id="KW-0444">Lipid biosynthesis</keyword>
<dbReference type="Proteomes" id="UP001185659">
    <property type="component" value="Unassembled WGS sequence"/>
</dbReference>
<comment type="function">
    <text evidence="1 9">This protein is a component of the acetyl coenzyme A carboxylase complex; first, biotin carboxylase catalyzes the carboxylation of the carrier protein and then the transcarboxylase transfers the carboxyl group to form malonyl-CoA.</text>
</comment>
<dbReference type="PROSITE" id="PS50968">
    <property type="entry name" value="BIOTINYL_LIPOYL"/>
    <property type="match status" value="1"/>
</dbReference>
<dbReference type="NCBIfam" id="TIGR00531">
    <property type="entry name" value="BCCP"/>
    <property type="match status" value="1"/>
</dbReference>
<keyword evidence="12" id="KW-0436">Ligase</keyword>
<reference evidence="12 13" key="1">
    <citation type="submission" date="2023-10" db="EMBL/GenBank/DDBJ databases">
        <authorList>
            <person name="Venkata Ramana C."/>
            <person name="Sasikala C."/>
            <person name="Dhurka M."/>
        </authorList>
    </citation>
    <scope>NUCLEOTIDE SEQUENCE [LARGE SCALE GENOMIC DNA]</scope>
    <source>
        <strain evidence="12 13">KCTC 32151</strain>
    </source>
</reference>
<keyword evidence="8 9" id="KW-0092">Biotin</keyword>
<proteinExistence type="predicted"/>
<dbReference type="InterPro" id="IPR001249">
    <property type="entry name" value="AcCoA_biotinCC"/>
</dbReference>
<evidence type="ECO:0000259" key="11">
    <source>
        <dbReference type="PROSITE" id="PS50968"/>
    </source>
</evidence>
<dbReference type="PANTHER" id="PTHR45266:SF3">
    <property type="entry name" value="OXALOACETATE DECARBOXYLASE ALPHA CHAIN"/>
    <property type="match status" value="1"/>
</dbReference>
<dbReference type="CDD" id="cd06850">
    <property type="entry name" value="biotinyl_domain"/>
    <property type="match status" value="1"/>
</dbReference>
<keyword evidence="5 9" id="KW-0276">Fatty acid metabolism</keyword>
<dbReference type="SUPFAM" id="SSF51230">
    <property type="entry name" value="Single hybrid motif"/>
    <property type="match status" value="1"/>
</dbReference>
<evidence type="ECO:0000313" key="12">
    <source>
        <dbReference type="EMBL" id="MDV6228858.1"/>
    </source>
</evidence>
<evidence type="ECO:0000256" key="4">
    <source>
        <dbReference type="ARBA" id="ARBA00022516"/>
    </source>
</evidence>